<dbReference type="Proteomes" id="UP000475249">
    <property type="component" value="Unassembled WGS sequence"/>
</dbReference>
<evidence type="ECO:0000313" key="4">
    <source>
        <dbReference type="Proteomes" id="UP000475249"/>
    </source>
</evidence>
<dbReference type="PANTHER" id="PTHR32347">
    <property type="entry name" value="EFFLUX SYSTEM COMPONENT YKNX-RELATED"/>
    <property type="match status" value="1"/>
</dbReference>
<dbReference type="PROSITE" id="PS51257">
    <property type="entry name" value="PROKAR_LIPOPROTEIN"/>
    <property type="match status" value="1"/>
</dbReference>
<accession>A0A6L9EC25</accession>
<comment type="caution">
    <text evidence="3">The sequence shown here is derived from an EMBL/GenBank/DDBJ whole genome shotgun (WGS) entry which is preliminary data.</text>
</comment>
<dbReference type="SUPFAM" id="SSF111369">
    <property type="entry name" value="HlyD-like secretion proteins"/>
    <property type="match status" value="1"/>
</dbReference>
<sequence>MKLLKPHLPFVLMALSLVSCNDNGKADAYGSFEATSVTVSAKGSGELLSFDVEEGQQIDASRIVGLINTTQLHLEKVKLRAQLNALDLKLQEAAPEVAVLLEDRNNLIRERDRTKRLFAEKAATQQQLDDYNGRLDLIDQRIKTTQRNVSLANRAILSEREPLEAQIALIDHQISDHTIVNPIAGTILTKFAEEHELVNQGTPLFKVADLNQIKLKAYTSATLLQNVGLGDEVKVRIDQGEDDYQELKGTVSWISDEAEFTPKTIETKEERVNLVYGIEVTVSNNGALKIGMPGEVIFNPNSEE</sequence>
<proteinExistence type="predicted"/>
<dbReference type="PANTHER" id="PTHR32347:SF23">
    <property type="entry name" value="BLL5650 PROTEIN"/>
    <property type="match status" value="1"/>
</dbReference>
<dbReference type="Gene3D" id="2.40.50.100">
    <property type="match status" value="1"/>
</dbReference>
<comment type="subcellular location">
    <subcellularLocation>
        <location evidence="1">Cell envelope</location>
    </subcellularLocation>
</comment>
<keyword evidence="2" id="KW-0175">Coiled coil</keyword>
<keyword evidence="4" id="KW-1185">Reference proteome</keyword>
<evidence type="ECO:0000256" key="2">
    <source>
        <dbReference type="ARBA" id="ARBA00023054"/>
    </source>
</evidence>
<evidence type="ECO:0000313" key="3">
    <source>
        <dbReference type="EMBL" id="NAS12192.1"/>
    </source>
</evidence>
<dbReference type="GO" id="GO:0030313">
    <property type="term" value="C:cell envelope"/>
    <property type="evidence" value="ECO:0007669"/>
    <property type="project" value="UniProtKB-SubCell"/>
</dbReference>
<gene>
    <name evidence="3" type="ORF">GTQ38_09280</name>
</gene>
<dbReference type="EMBL" id="WXYO01000004">
    <property type="protein sequence ID" value="NAS12192.1"/>
    <property type="molecule type" value="Genomic_DNA"/>
</dbReference>
<name>A0A6L9EC25_9FLAO</name>
<dbReference type="InterPro" id="IPR050465">
    <property type="entry name" value="UPF0194_transport"/>
</dbReference>
<dbReference type="Gene3D" id="2.40.30.170">
    <property type="match status" value="1"/>
</dbReference>
<protein>
    <submittedName>
        <fullName evidence="3">HlyD family efflux transporter periplasmic adaptor subunit</fullName>
    </submittedName>
</protein>
<organism evidence="3 4">
    <name type="scientific">Poritiphilus flavus</name>
    <dbReference type="NCBI Taxonomy" id="2697053"/>
    <lineage>
        <taxon>Bacteria</taxon>
        <taxon>Pseudomonadati</taxon>
        <taxon>Bacteroidota</taxon>
        <taxon>Flavobacteriia</taxon>
        <taxon>Flavobacteriales</taxon>
        <taxon>Flavobacteriaceae</taxon>
        <taxon>Poritiphilus</taxon>
    </lineage>
</organism>
<dbReference type="AlphaFoldDB" id="A0A6L9EC25"/>
<evidence type="ECO:0000256" key="1">
    <source>
        <dbReference type="ARBA" id="ARBA00004196"/>
    </source>
</evidence>
<reference evidence="3 4" key="1">
    <citation type="submission" date="2020-01" db="EMBL/GenBank/DDBJ databases">
        <title>Bacteria diversity of Porities sp.</title>
        <authorList>
            <person name="Wang G."/>
        </authorList>
    </citation>
    <scope>NUCLEOTIDE SEQUENCE [LARGE SCALE GENOMIC DNA]</scope>
    <source>
        <strain evidence="3 4">R33</strain>
    </source>
</reference>
<dbReference type="RefSeq" id="WP_161435237.1">
    <property type="nucleotide sequence ID" value="NZ_WXYO01000004.1"/>
</dbReference>